<evidence type="ECO:0000313" key="7">
    <source>
        <dbReference type="EMBL" id="MEB3041977.1"/>
    </source>
</evidence>
<dbReference type="Pfam" id="PF14294">
    <property type="entry name" value="DUF4372"/>
    <property type="match status" value="1"/>
</dbReference>
<dbReference type="NCBIfam" id="NF033592">
    <property type="entry name" value="transpos_IS4_1"/>
    <property type="match status" value="1"/>
</dbReference>
<evidence type="ECO:0000256" key="4">
    <source>
        <dbReference type="ARBA" id="ARBA00023172"/>
    </source>
</evidence>
<feature type="domain" description="DUF4372" evidence="6">
    <location>
        <begin position="5"/>
        <end position="75"/>
    </location>
</feature>
<dbReference type="Proteomes" id="UP001324270">
    <property type="component" value="Unassembled WGS sequence"/>
</dbReference>
<dbReference type="InterPro" id="IPR012337">
    <property type="entry name" value="RNaseH-like_sf"/>
</dbReference>
<name>A0ABU5YDK1_9FLAO</name>
<dbReference type="InterPro" id="IPR047952">
    <property type="entry name" value="Transpos_IS4"/>
</dbReference>
<dbReference type="InterPro" id="IPR025399">
    <property type="entry name" value="DUF4372"/>
</dbReference>
<evidence type="ECO:0000259" key="6">
    <source>
        <dbReference type="Pfam" id="PF14294"/>
    </source>
</evidence>
<dbReference type="Gene3D" id="3.90.350.10">
    <property type="entry name" value="Transposase Inhibitor Protein From Tn5, Chain A, domain 1"/>
    <property type="match status" value="1"/>
</dbReference>
<protein>
    <submittedName>
        <fullName evidence="7">IS4 family transposase</fullName>
    </submittedName>
</protein>
<keyword evidence="2" id="KW-0815">Transposition</keyword>
<sequence>MNKDKYVFAQLIEFLNNNKFRRLVDKYDGNRYVKHLTCWNQLLSLMFGQLSNRESLRDLIVALEAHKSKCFHLGLGKNPIAKTTLATANQNRDYRIFEEFAFYMMDQARQKRIENIFKLGGKVYAFDSTTIPLCLSVFWWAKFRKKKGGVKAHVLYDIETQVPAFYHITTASVHDSKAMQGIPYEIGAYYIFDRGYNNFKELYRIQQIESFFIVRAKTNLQYKCIKWKRRLPNNILTDAEIELTIYKSSNDYPKHLRLIRFYDQEQSREFLFLTNAMELTAQQIADLYKNRWHIELFFKWLKQHLKIKKFWGTTENAVRIQISTAIIAYCLVAIIQHNMQLKRSTYEVLQILSISLTDKTPLRELFDKTYFNDVKEQLSPLIPGLFD</sequence>
<keyword evidence="3" id="KW-0238">DNA-binding</keyword>
<dbReference type="SUPFAM" id="SSF53098">
    <property type="entry name" value="Ribonuclease H-like"/>
    <property type="match status" value="1"/>
</dbReference>
<evidence type="ECO:0000256" key="3">
    <source>
        <dbReference type="ARBA" id="ARBA00023125"/>
    </source>
</evidence>
<evidence type="ECO:0000256" key="2">
    <source>
        <dbReference type="ARBA" id="ARBA00022578"/>
    </source>
</evidence>
<dbReference type="EMBL" id="JAYKBV010000053">
    <property type="protein sequence ID" value="MEB3041977.1"/>
    <property type="molecule type" value="Genomic_DNA"/>
</dbReference>
<evidence type="ECO:0000259" key="5">
    <source>
        <dbReference type="Pfam" id="PF01609"/>
    </source>
</evidence>
<organism evidence="7 8">
    <name type="scientific">Capnocytophaga gingivalis</name>
    <dbReference type="NCBI Taxonomy" id="1017"/>
    <lineage>
        <taxon>Bacteria</taxon>
        <taxon>Pseudomonadati</taxon>
        <taxon>Bacteroidota</taxon>
        <taxon>Flavobacteriia</taxon>
        <taxon>Flavobacteriales</taxon>
        <taxon>Flavobacteriaceae</taxon>
        <taxon>Capnocytophaga</taxon>
    </lineage>
</organism>
<accession>A0ABU5YDK1</accession>
<keyword evidence="8" id="KW-1185">Reference proteome</keyword>
<gene>
    <name evidence="7" type="ORF">VJJ49_14975</name>
</gene>
<dbReference type="PANTHER" id="PTHR33258:SF1">
    <property type="entry name" value="TRANSPOSASE INSL FOR INSERTION SEQUENCE ELEMENT IS186A-RELATED"/>
    <property type="match status" value="1"/>
</dbReference>
<dbReference type="Pfam" id="PF01609">
    <property type="entry name" value="DDE_Tnp_1"/>
    <property type="match status" value="1"/>
</dbReference>
<comment type="caution">
    <text evidence="7">The sequence shown here is derived from an EMBL/GenBank/DDBJ whole genome shotgun (WGS) entry which is preliminary data.</text>
</comment>
<reference evidence="7 8" key="1">
    <citation type="submission" date="2023-12" db="EMBL/GenBank/DDBJ databases">
        <title>Genomic sequences of Capnocytophaga and Parvimonas strains.</title>
        <authorList>
            <person name="Watt R.M."/>
            <person name="Wang M."/>
            <person name="Yang T."/>
            <person name="Tong W.M."/>
        </authorList>
    </citation>
    <scope>NUCLEOTIDE SEQUENCE [LARGE SCALE GENOMIC DNA]</scope>
    <source>
        <strain evidence="7 8">CCUG 13156</strain>
    </source>
</reference>
<comment type="similarity">
    <text evidence="1">Belongs to the transposase 11 family.</text>
</comment>
<feature type="domain" description="Transposase IS4-like" evidence="5">
    <location>
        <begin position="121"/>
        <end position="331"/>
    </location>
</feature>
<proteinExistence type="inferred from homology"/>
<dbReference type="PANTHER" id="PTHR33258">
    <property type="entry name" value="TRANSPOSASE INSL FOR INSERTION SEQUENCE ELEMENT IS186A-RELATED"/>
    <property type="match status" value="1"/>
</dbReference>
<dbReference type="InterPro" id="IPR002559">
    <property type="entry name" value="Transposase_11"/>
</dbReference>
<dbReference type="RefSeq" id="WP_323980424.1">
    <property type="nucleotide sequence ID" value="NZ_JAYKBV010000053.1"/>
</dbReference>
<evidence type="ECO:0000313" key="8">
    <source>
        <dbReference type="Proteomes" id="UP001324270"/>
    </source>
</evidence>
<evidence type="ECO:0000256" key="1">
    <source>
        <dbReference type="ARBA" id="ARBA00010075"/>
    </source>
</evidence>
<keyword evidence="4" id="KW-0233">DNA recombination</keyword>